<evidence type="ECO:0000256" key="1">
    <source>
        <dbReference type="SAM" id="Phobius"/>
    </source>
</evidence>
<sequence>MANNITIDNINRHNNLKLSVLFFAIIFSCLNKSILDHLDDISVALLLEWGRIAFLLFTPFAVLLFLLSRHYSVKKAQVNTMLLYGIGVAAAYYFGIEKYQWYTVEVFQMGCNMSLYLLLIMMYAHIYNRIERVLKFSSIDKVITQYFLVGFTISTGVIYLITVYFEAYTLYITPLASLVLIVFWWRLLNSYSALKLVNQNILVIRSKHSFKKVITNRFYHLIILKSIFLTSMKWTLVLLMFFQSMTHFKEDKTAILAFEAITFGIITVFVFGVRKLFTNQIIDKFGRLSIFHVPPLILILFSSASIAIHYFVENQHESFMGIPSLQMVVTSLLFVLFFTYLYSLEDETKNDVYQTISEELRSDFLLISQIAVSLFSVLLCYGLYYAFGNLDEYKELLYFALLSLVLAYMIVTFFLRKDYYQELEDAIGDKAFKYSVLFPILNLFAKKDLSWINIRTLNLLRKVAPITLDNNLPTFINHSNDEVQSFAVNEMHKEGKIDLLVHLQKIIKYKRFWQSQNATQIHDVYLDLAEIEERLDNKSYIEQLSLSKLSEERSLGAKLSIQLPEERRSAVLKRLLQDPVINVRRAAIISCAEGEVSDKVYGEMVNNIAQVGLQNVVIDAVYKIGDHVTDMLHSTFNAVGQTVLTQERILQLYGLLNTEKSYAYLQKALNHTNQKVYLAALDTLSVVEGSIDKNMYIIEKHIELLSKQIVWNYMAIVEVNKKNIEDQILENALIEDCLDKLDAILRFCGILYDYQTFAIVKSVINSKTEDEINFGVQLLEVALPNTLEVKPMIIIIFKKLSYEDKLKELDAHWPVESEELDDIINKLIYNDAQLTNRWSRIATLHLIPTLKTDLFKSTLITQLENEDHLIQQTAFIILSDLLPKNELTEVMYRLTYDNESLKELWNGYTLKNEITNVMEILMGMKKSPSFVDLDGDIVCDIMDISKVVDLKKSQRPLEYYFEEEVPYIYVHMGSLEIEITDKKGTRKRSISSQQWFNPLDEFFIELQQIKCITNTTTQMLITPQDEFESLVGRKAKLYHFVELEKEQKEFKF</sequence>
<evidence type="ECO:0000313" key="3">
    <source>
        <dbReference type="Proteomes" id="UP000576082"/>
    </source>
</evidence>
<feature type="transmembrane region" description="Helical" evidence="1">
    <location>
        <begin position="254"/>
        <end position="277"/>
    </location>
</feature>
<organism evidence="2 3">
    <name type="scientific">Flammeovirga aprica JL-4</name>
    <dbReference type="NCBI Taxonomy" id="694437"/>
    <lineage>
        <taxon>Bacteria</taxon>
        <taxon>Pseudomonadati</taxon>
        <taxon>Bacteroidota</taxon>
        <taxon>Cytophagia</taxon>
        <taxon>Cytophagales</taxon>
        <taxon>Flammeovirgaceae</taxon>
        <taxon>Flammeovirga</taxon>
    </lineage>
</organism>
<proteinExistence type="predicted"/>
<feature type="transmembrane region" description="Helical" evidence="1">
    <location>
        <begin position="16"/>
        <end position="35"/>
    </location>
</feature>
<keyword evidence="1" id="KW-0812">Transmembrane</keyword>
<dbReference type="AlphaFoldDB" id="A0A7X9RX38"/>
<feature type="transmembrane region" description="Helical" evidence="1">
    <location>
        <begin position="107"/>
        <end position="126"/>
    </location>
</feature>
<dbReference type="RefSeq" id="WP_169658519.1">
    <property type="nucleotide sequence ID" value="NZ_JABANE010000059.1"/>
</dbReference>
<dbReference type="InterPro" id="IPR036259">
    <property type="entry name" value="MFS_trans_sf"/>
</dbReference>
<keyword evidence="3" id="KW-1185">Reference proteome</keyword>
<comment type="caution">
    <text evidence="2">The sequence shown here is derived from an EMBL/GenBank/DDBJ whole genome shotgun (WGS) entry which is preliminary data.</text>
</comment>
<name>A0A7X9RX38_9BACT</name>
<feature type="transmembrane region" description="Helical" evidence="1">
    <location>
        <begin position="396"/>
        <end position="415"/>
    </location>
</feature>
<dbReference type="SUPFAM" id="SSF103473">
    <property type="entry name" value="MFS general substrate transporter"/>
    <property type="match status" value="1"/>
</dbReference>
<feature type="transmembrane region" description="Helical" evidence="1">
    <location>
        <begin position="146"/>
        <end position="165"/>
    </location>
</feature>
<feature type="transmembrane region" description="Helical" evidence="1">
    <location>
        <begin position="289"/>
        <end position="312"/>
    </location>
</feature>
<accession>A0A7X9RX38</accession>
<dbReference type="EMBL" id="JABANE010000059">
    <property type="protein sequence ID" value="NME70279.1"/>
    <property type="molecule type" value="Genomic_DNA"/>
</dbReference>
<feature type="transmembrane region" description="Helical" evidence="1">
    <location>
        <begin position="78"/>
        <end position="95"/>
    </location>
</feature>
<gene>
    <name evidence="2" type="ORF">HHU12_20045</name>
</gene>
<feature type="transmembrane region" description="Helical" evidence="1">
    <location>
        <begin position="218"/>
        <end position="242"/>
    </location>
</feature>
<feature type="transmembrane region" description="Helical" evidence="1">
    <location>
        <begin position="171"/>
        <end position="197"/>
    </location>
</feature>
<evidence type="ECO:0000313" key="2">
    <source>
        <dbReference type="EMBL" id="NME70279.1"/>
    </source>
</evidence>
<keyword evidence="1" id="KW-0472">Membrane</keyword>
<feature type="transmembrane region" description="Helical" evidence="1">
    <location>
        <begin position="324"/>
        <end position="343"/>
    </location>
</feature>
<dbReference type="Proteomes" id="UP000576082">
    <property type="component" value="Unassembled WGS sequence"/>
</dbReference>
<reference evidence="2 3" key="1">
    <citation type="submission" date="2020-04" db="EMBL/GenBank/DDBJ databases">
        <title>Flammeovirga sp. SR4, a novel species isolated from seawater.</title>
        <authorList>
            <person name="Wang X."/>
        </authorList>
    </citation>
    <scope>NUCLEOTIDE SEQUENCE [LARGE SCALE GENOMIC DNA]</scope>
    <source>
        <strain evidence="2 3">ATCC 23126</strain>
    </source>
</reference>
<keyword evidence="1" id="KW-1133">Transmembrane helix</keyword>
<protein>
    <submittedName>
        <fullName evidence="2">MFS transporter</fullName>
    </submittedName>
</protein>
<feature type="transmembrane region" description="Helical" evidence="1">
    <location>
        <begin position="41"/>
        <end position="66"/>
    </location>
</feature>
<feature type="transmembrane region" description="Helical" evidence="1">
    <location>
        <begin position="364"/>
        <end position="384"/>
    </location>
</feature>